<feature type="chain" id="PRO_5043427193" description="MD-2-related lipid-recognition domain-containing protein" evidence="2">
    <location>
        <begin position="21"/>
        <end position="180"/>
    </location>
</feature>
<dbReference type="Gene3D" id="2.70.220.10">
    <property type="entry name" value="Ganglioside GM2 activator"/>
    <property type="match status" value="1"/>
</dbReference>
<dbReference type="InterPro" id="IPR003172">
    <property type="entry name" value="ML_dom"/>
</dbReference>
<keyword evidence="5" id="KW-1185">Reference proteome</keyword>
<gene>
    <name evidence="4" type="ORF">LARSCL_LOCUS14759</name>
</gene>
<dbReference type="GO" id="GO:0006689">
    <property type="term" value="P:ganglioside catabolic process"/>
    <property type="evidence" value="ECO:0007669"/>
    <property type="project" value="InterPro"/>
</dbReference>
<comment type="caution">
    <text evidence="4">The sequence shown here is derived from an EMBL/GenBank/DDBJ whole genome shotgun (WGS) entry which is preliminary data.</text>
</comment>
<dbReference type="PANTHER" id="PTHR17357:SF0">
    <property type="entry name" value="GANGLIOSIDE GM2 ACTIVATOR"/>
    <property type="match status" value="1"/>
</dbReference>
<name>A0AAV2ATL7_9ARAC</name>
<evidence type="ECO:0000313" key="4">
    <source>
        <dbReference type="EMBL" id="CAL1287326.1"/>
    </source>
</evidence>
<dbReference type="GO" id="GO:0009898">
    <property type="term" value="C:cytoplasmic side of plasma membrane"/>
    <property type="evidence" value="ECO:0007669"/>
    <property type="project" value="TreeGrafter"/>
</dbReference>
<evidence type="ECO:0000313" key="5">
    <source>
        <dbReference type="Proteomes" id="UP001497382"/>
    </source>
</evidence>
<feature type="signal peptide" evidence="2">
    <location>
        <begin position="1"/>
        <end position="20"/>
    </location>
</feature>
<dbReference type="AlphaFoldDB" id="A0AAV2ATL7"/>
<dbReference type="InterPro" id="IPR036846">
    <property type="entry name" value="GM2-AP_sf"/>
</dbReference>
<proteinExistence type="predicted"/>
<dbReference type="GO" id="GO:0005319">
    <property type="term" value="F:lipid transporter activity"/>
    <property type="evidence" value="ECO:0007669"/>
    <property type="project" value="TreeGrafter"/>
</dbReference>
<dbReference type="Proteomes" id="UP001497382">
    <property type="component" value="Unassembled WGS sequence"/>
</dbReference>
<dbReference type="SUPFAM" id="SSF63707">
    <property type="entry name" value="Ganglioside M2 (gm2) activator"/>
    <property type="match status" value="1"/>
</dbReference>
<sequence>MESIIFFLGIAFLAPAFTHGVSRFTDCGGADKIITFKDGSVLPDPVQYPGNVTVSVDMEVLKDLPISDLDMKVSLMKLDPIRRNLPCIHGVGSCSYDFCEHIENFRDIYCPYFPDPDDCGCPIKAGTYNMRNSLVAMPNLGEVFAKILQGHFEGNITFVDKATNTELGCCIMNFEITPPQ</sequence>
<dbReference type="GO" id="GO:0008047">
    <property type="term" value="F:enzyme activator activity"/>
    <property type="evidence" value="ECO:0007669"/>
    <property type="project" value="InterPro"/>
</dbReference>
<evidence type="ECO:0000259" key="3">
    <source>
        <dbReference type="SMART" id="SM00737"/>
    </source>
</evidence>
<accession>A0AAV2ATL7</accession>
<organism evidence="4 5">
    <name type="scientific">Larinioides sclopetarius</name>
    <dbReference type="NCBI Taxonomy" id="280406"/>
    <lineage>
        <taxon>Eukaryota</taxon>
        <taxon>Metazoa</taxon>
        <taxon>Ecdysozoa</taxon>
        <taxon>Arthropoda</taxon>
        <taxon>Chelicerata</taxon>
        <taxon>Arachnida</taxon>
        <taxon>Araneae</taxon>
        <taxon>Araneomorphae</taxon>
        <taxon>Entelegynae</taxon>
        <taxon>Araneoidea</taxon>
        <taxon>Araneidae</taxon>
        <taxon>Larinioides</taxon>
    </lineage>
</organism>
<feature type="domain" description="MD-2-related lipid-recognition" evidence="3">
    <location>
        <begin position="24"/>
        <end position="174"/>
    </location>
</feature>
<dbReference type="PANTHER" id="PTHR17357">
    <property type="entry name" value="GM2 GANGLIOSIDE ACTIVATOR PROTEIN"/>
    <property type="match status" value="1"/>
</dbReference>
<dbReference type="Pfam" id="PF02221">
    <property type="entry name" value="E1_DerP2_DerF2"/>
    <property type="match status" value="1"/>
</dbReference>
<dbReference type="SMART" id="SM00737">
    <property type="entry name" value="ML"/>
    <property type="match status" value="1"/>
</dbReference>
<dbReference type="InterPro" id="IPR028996">
    <property type="entry name" value="GM2-AP"/>
</dbReference>
<evidence type="ECO:0000256" key="2">
    <source>
        <dbReference type="SAM" id="SignalP"/>
    </source>
</evidence>
<reference evidence="4 5" key="1">
    <citation type="submission" date="2024-04" db="EMBL/GenBank/DDBJ databases">
        <authorList>
            <person name="Rising A."/>
            <person name="Reimegard J."/>
            <person name="Sonavane S."/>
            <person name="Akerstrom W."/>
            <person name="Nylinder S."/>
            <person name="Hedman E."/>
            <person name="Kallberg Y."/>
        </authorList>
    </citation>
    <scope>NUCLEOTIDE SEQUENCE [LARGE SCALE GENOMIC DNA]</scope>
</reference>
<dbReference type="EMBL" id="CAXIEN010000216">
    <property type="protein sequence ID" value="CAL1287326.1"/>
    <property type="molecule type" value="Genomic_DNA"/>
</dbReference>
<evidence type="ECO:0000256" key="1">
    <source>
        <dbReference type="ARBA" id="ARBA00022729"/>
    </source>
</evidence>
<protein>
    <recommendedName>
        <fullName evidence="3">MD-2-related lipid-recognition domain-containing protein</fullName>
    </recommendedName>
</protein>
<keyword evidence="1 2" id="KW-0732">Signal</keyword>